<organism evidence="2 3">
    <name type="scientific">Lithospermum erythrorhizon</name>
    <name type="common">Purple gromwell</name>
    <name type="synonym">Lithospermum officinale var. erythrorhizon</name>
    <dbReference type="NCBI Taxonomy" id="34254"/>
    <lineage>
        <taxon>Eukaryota</taxon>
        <taxon>Viridiplantae</taxon>
        <taxon>Streptophyta</taxon>
        <taxon>Embryophyta</taxon>
        <taxon>Tracheophyta</taxon>
        <taxon>Spermatophyta</taxon>
        <taxon>Magnoliopsida</taxon>
        <taxon>eudicotyledons</taxon>
        <taxon>Gunneridae</taxon>
        <taxon>Pentapetalae</taxon>
        <taxon>asterids</taxon>
        <taxon>lamiids</taxon>
        <taxon>Boraginales</taxon>
        <taxon>Boraginaceae</taxon>
        <taxon>Boraginoideae</taxon>
        <taxon>Lithospermeae</taxon>
        <taxon>Lithospermum</taxon>
    </lineage>
</organism>
<proteinExistence type="predicted"/>
<dbReference type="PANTHER" id="PTHR36704">
    <property type="entry name" value="PROTEIN, PUTATIVE-RELATED"/>
    <property type="match status" value="1"/>
</dbReference>
<gene>
    <name evidence="2" type="ORF">LIER_12349</name>
</gene>
<dbReference type="EMBL" id="BAABME010002374">
    <property type="protein sequence ID" value="GAA0154337.1"/>
    <property type="molecule type" value="Genomic_DNA"/>
</dbReference>
<accession>A0AAV3PTV3</accession>
<dbReference type="AlphaFoldDB" id="A0AAV3PTV3"/>
<dbReference type="PANTHER" id="PTHR36704:SF1">
    <property type="entry name" value="OS06G0239700 PROTEIN"/>
    <property type="match status" value="1"/>
</dbReference>
<keyword evidence="3" id="KW-1185">Reference proteome</keyword>
<dbReference type="Proteomes" id="UP001454036">
    <property type="component" value="Unassembled WGS sequence"/>
</dbReference>
<evidence type="ECO:0000256" key="1">
    <source>
        <dbReference type="SAM" id="MobiDB-lite"/>
    </source>
</evidence>
<name>A0AAV3PTV3_LITER</name>
<feature type="region of interest" description="Disordered" evidence="1">
    <location>
        <begin position="26"/>
        <end position="51"/>
    </location>
</feature>
<feature type="compositionally biased region" description="Low complexity" evidence="1">
    <location>
        <begin position="35"/>
        <end position="50"/>
    </location>
</feature>
<sequence>MSFLRGRSAGQEGAYFLQESKQAVSRMIQKHAKPPDNINNPVSSNPSSSSADVLPEILKHSLPPKILKPCDDQIQSSSSSSTAASKWVIQTGNGKAFRVSQDTLNPLRAFVSLPQTTFGPKRWQLPNGESSALASTANELRHDKYVPLNPEKMKAAAVGLSQIAKAFAVATAIIFGGATLAFGVTVSKLELHSVDDIRTKGKDLLQPQFDSFKEQAKPLRAWADNKSRKWHFEKEENLKEKPLIKELSKRLGGN</sequence>
<reference evidence="2 3" key="1">
    <citation type="submission" date="2024-01" db="EMBL/GenBank/DDBJ databases">
        <title>The complete chloroplast genome sequence of Lithospermum erythrorhizon: insights into the phylogenetic relationship among Boraginaceae species and the maternal lineages of purple gromwells.</title>
        <authorList>
            <person name="Okada T."/>
            <person name="Watanabe K."/>
        </authorList>
    </citation>
    <scope>NUCLEOTIDE SEQUENCE [LARGE SCALE GENOMIC DNA]</scope>
</reference>
<evidence type="ECO:0000313" key="2">
    <source>
        <dbReference type="EMBL" id="GAA0154337.1"/>
    </source>
</evidence>
<protein>
    <submittedName>
        <fullName evidence="2">Uncharacterized protein</fullName>
    </submittedName>
</protein>
<comment type="caution">
    <text evidence="2">The sequence shown here is derived from an EMBL/GenBank/DDBJ whole genome shotgun (WGS) entry which is preliminary data.</text>
</comment>
<evidence type="ECO:0000313" key="3">
    <source>
        <dbReference type="Proteomes" id="UP001454036"/>
    </source>
</evidence>